<feature type="compositionally biased region" description="Low complexity" evidence="4">
    <location>
        <begin position="53"/>
        <end position="75"/>
    </location>
</feature>
<evidence type="ECO:0000256" key="2">
    <source>
        <dbReference type="ARBA" id="ARBA00022989"/>
    </source>
</evidence>
<feature type="transmembrane region" description="Helical" evidence="5">
    <location>
        <begin position="316"/>
        <end position="335"/>
    </location>
</feature>
<feature type="region of interest" description="Disordered" evidence="4">
    <location>
        <begin position="137"/>
        <end position="160"/>
    </location>
</feature>
<sequence>MSELSEEEKRRILRERRAAKLSKGGASTRLNKITSGVSNSFLPTDSPIDKKASASASASASPSPSPAATATSSTTENDSLNTEPIINTSRLKSFNKASSSVNSKRISQSFTTEHEDKINEDEDPQIVDLDSFIKDSKNKLSSPHHHTSVPDPLNENLNENGNEVDIDQLLNSILHGNQHSAAHNNSNDPNQQQPPLPDDFMKTMASMLGGQNPFENGAFGDPADGKNPFSAFIGGGDGGIPNNSGSGPTLEEMDYQTKLTEYYNLRNRKIRSVFTLIRYISILILMFRTIINLEIQPTFQNPELIKDKFFQPSTNFWNYFLIIEVIFQSTFLLFISQDKNYSSGSFLVNLLNTFGSFLPINYRKLVLIFVKYQESLLFFIKDISFVVFILGLIAIFS</sequence>
<accession>A0A9W6T4G8</accession>
<feature type="region of interest" description="Disordered" evidence="4">
    <location>
        <begin position="18"/>
        <end position="125"/>
    </location>
</feature>
<name>A0A9W6T4G8_CANBO</name>
<evidence type="ECO:0000313" key="7">
    <source>
        <dbReference type="Proteomes" id="UP001165120"/>
    </source>
</evidence>
<keyword evidence="3 5" id="KW-0472">Membrane</keyword>
<evidence type="ECO:0000256" key="4">
    <source>
        <dbReference type="SAM" id="MobiDB-lite"/>
    </source>
</evidence>
<dbReference type="GO" id="GO:0006890">
    <property type="term" value="P:retrograde vesicle-mediated transport, Golgi to endoplasmic reticulum"/>
    <property type="evidence" value="ECO:0007669"/>
    <property type="project" value="TreeGrafter"/>
</dbReference>
<keyword evidence="2 5" id="KW-1133">Transmembrane helix</keyword>
<dbReference type="InterPro" id="IPR028143">
    <property type="entry name" value="Get2/sif1"/>
</dbReference>
<feature type="compositionally biased region" description="Polar residues" evidence="4">
    <location>
        <begin position="28"/>
        <end position="43"/>
    </location>
</feature>
<comment type="caution">
    <text evidence="6">The sequence shown here is derived from an EMBL/GenBank/DDBJ whole genome shotgun (WGS) entry which is preliminary data.</text>
</comment>
<dbReference type="AlphaFoldDB" id="A0A9W6T4G8"/>
<feature type="transmembrane region" description="Helical" evidence="5">
    <location>
        <begin position="376"/>
        <end position="396"/>
    </location>
</feature>
<dbReference type="Proteomes" id="UP001165120">
    <property type="component" value="Unassembled WGS sequence"/>
</dbReference>
<feature type="region of interest" description="Disordered" evidence="4">
    <location>
        <begin position="178"/>
        <end position="200"/>
    </location>
</feature>
<keyword evidence="1 5" id="KW-0812">Transmembrane</keyword>
<dbReference type="PANTHER" id="PTHR28263:SF1">
    <property type="entry name" value="GOLGI TO ER TRAFFIC PROTEIN 2"/>
    <property type="match status" value="1"/>
</dbReference>
<dbReference type="EMBL" id="BSXN01001889">
    <property type="protein sequence ID" value="GME74874.1"/>
    <property type="molecule type" value="Genomic_DNA"/>
</dbReference>
<gene>
    <name evidence="6" type="ORF">Cboi02_000456000</name>
</gene>
<protein>
    <submittedName>
        <fullName evidence="6">Unnamed protein product</fullName>
    </submittedName>
</protein>
<evidence type="ECO:0000256" key="3">
    <source>
        <dbReference type="ARBA" id="ARBA00023136"/>
    </source>
</evidence>
<feature type="transmembrane region" description="Helical" evidence="5">
    <location>
        <begin position="276"/>
        <end position="296"/>
    </location>
</feature>
<organism evidence="6 7">
    <name type="scientific">Candida boidinii</name>
    <name type="common">Yeast</name>
    <dbReference type="NCBI Taxonomy" id="5477"/>
    <lineage>
        <taxon>Eukaryota</taxon>
        <taxon>Fungi</taxon>
        <taxon>Dikarya</taxon>
        <taxon>Ascomycota</taxon>
        <taxon>Saccharomycotina</taxon>
        <taxon>Pichiomycetes</taxon>
        <taxon>Pichiales</taxon>
        <taxon>Pichiaceae</taxon>
        <taxon>Ogataea</taxon>
        <taxon>Ogataea/Candida clade</taxon>
    </lineage>
</organism>
<dbReference type="PANTHER" id="PTHR28263">
    <property type="entry name" value="GOLGI TO ER TRAFFIC PROTEIN 2"/>
    <property type="match status" value="1"/>
</dbReference>
<keyword evidence="7" id="KW-1185">Reference proteome</keyword>
<proteinExistence type="predicted"/>
<feature type="region of interest" description="Disordered" evidence="4">
    <location>
        <begin position="230"/>
        <end position="249"/>
    </location>
</feature>
<evidence type="ECO:0000256" key="1">
    <source>
        <dbReference type="ARBA" id="ARBA00022692"/>
    </source>
</evidence>
<reference evidence="6" key="1">
    <citation type="submission" date="2023-04" db="EMBL/GenBank/DDBJ databases">
        <title>Candida boidinii NBRC 10035.</title>
        <authorList>
            <person name="Ichikawa N."/>
            <person name="Sato H."/>
            <person name="Tonouchi N."/>
        </authorList>
    </citation>
    <scope>NUCLEOTIDE SEQUENCE</scope>
    <source>
        <strain evidence="6">NBRC 10035</strain>
    </source>
</reference>
<dbReference type="Pfam" id="PF08690">
    <property type="entry name" value="GET2"/>
    <property type="match status" value="2"/>
</dbReference>
<feature type="transmembrane region" description="Helical" evidence="5">
    <location>
        <begin position="347"/>
        <end position="370"/>
    </location>
</feature>
<evidence type="ECO:0000256" key="5">
    <source>
        <dbReference type="SAM" id="Phobius"/>
    </source>
</evidence>
<feature type="compositionally biased region" description="Polar residues" evidence="4">
    <location>
        <begin position="76"/>
        <end position="111"/>
    </location>
</feature>
<evidence type="ECO:0000313" key="6">
    <source>
        <dbReference type="EMBL" id="GME74874.1"/>
    </source>
</evidence>